<organism evidence="5">
    <name type="scientific">Acyrthosiphon pisum</name>
    <name type="common">Pea aphid</name>
    <dbReference type="NCBI Taxonomy" id="7029"/>
    <lineage>
        <taxon>Eukaryota</taxon>
        <taxon>Metazoa</taxon>
        <taxon>Ecdysozoa</taxon>
        <taxon>Arthropoda</taxon>
        <taxon>Hexapoda</taxon>
        <taxon>Insecta</taxon>
        <taxon>Pterygota</taxon>
        <taxon>Neoptera</taxon>
        <taxon>Paraneoptera</taxon>
        <taxon>Hemiptera</taxon>
        <taxon>Sternorrhyncha</taxon>
        <taxon>Aphidomorpha</taxon>
        <taxon>Aphidoidea</taxon>
        <taxon>Aphididae</taxon>
        <taxon>Macrosiphini</taxon>
        <taxon>Acyrthosiphon</taxon>
    </lineage>
</organism>
<dbReference type="PANTHER" id="PTHR21599:SF0">
    <property type="entry name" value="GLYCERATE KINASE"/>
    <property type="match status" value="1"/>
</dbReference>
<feature type="chain" id="PRO_5035785107" description="Glycerate kinase" evidence="4">
    <location>
        <begin position="26"/>
        <end position="436"/>
    </location>
</feature>
<dbReference type="GO" id="GO:0031388">
    <property type="term" value="P:organic acid phosphorylation"/>
    <property type="evidence" value="ECO:0007669"/>
    <property type="project" value="InterPro"/>
</dbReference>
<dbReference type="InterPro" id="IPR036129">
    <property type="entry name" value="Glycerate_kinase_sf"/>
</dbReference>
<dbReference type="InterPro" id="IPR018193">
    <property type="entry name" value="Glyc_kinase_flavodox-like_fold"/>
</dbReference>
<keyword evidence="3" id="KW-0418">Kinase</keyword>
<evidence type="ECO:0000256" key="3">
    <source>
        <dbReference type="ARBA" id="ARBA00022777"/>
    </source>
</evidence>
<proteinExistence type="inferred from homology"/>
<evidence type="ECO:0000256" key="2">
    <source>
        <dbReference type="ARBA" id="ARBA00022679"/>
    </source>
</evidence>
<dbReference type="InterPro" id="IPR004381">
    <property type="entry name" value="Glycerate_kinase"/>
</dbReference>
<evidence type="ECO:0000313" key="5">
    <source>
        <dbReference type="EnsemblMetazoa" id="XP_008189197.1"/>
    </source>
</evidence>
<dbReference type="GO" id="GO:0008887">
    <property type="term" value="F:glycerate kinase activity"/>
    <property type="evidence" value="ECO:0007669"/>
    <property type="project" value="InterPro"/>
</dbReference>
<dbReference type="Gene3D" id="3.40.50.10350">
    <property type="entry name" value="Glycerate kinase, domain 1"/>
    <property type="match status" value="1"/>
</dbReference>
<evidence type="ECO:0000256" key="1">
    <source>
        <dbReference type="ARBA" id="ARBA00006284"/>
    </source>
</evidence>
<protein>
    <recommendedName>
        <fullName evidence="6">Glycerate kinase</fullName>
    </recommendedName>
</protein>
<name>A0A8R2BAJ1_ACYPI</name>
<dbReference type="Pfam" id="PF02595">
    <property type="entry name" value="Gly_kinase"/>
    <property type="match status" value="1"/>
</dbReference>
<comment type="similarity">
    <text evidence="1">Belongs to the glycerate kinase type-1 family.</text>
</comment>
<evidence type="ECO:0000256" key="4">
    <source>
        <dbReference type="SAM" id="SignalP"/>
    </source>
</evidence>
<feature type="signal peptide" evidence="4">
    <location>
        <begin position="1"/>
        <end position="25"/>
    </location>
</feature>
<accession>A0A8R2BAJ1</accession>
<dbReference type="SUPFAM" id="SSF110738">
    <property type="entry name" value="Glycerate kinase I"/>
    <property type="match status" value="1"/>
</dbReference>
<dbReference type="EnsemblMetazoa" id="XM_008190975.1">
    <property type="protein sequence ID" value="XP_008189197.1"/>
    <property type="gene ID" value="LOC103311382"/>
</dbReference>
<dbReference type="InterPro" id="IPR018197">
    <property type="entry name" value="Glycerate_kinase_RE-like"/>
</dbReference>
<reference evidence="5" key="1">
    <citation type="submission" date="2022-06" db="UniProtKB">
        <authorList>
            <consortium name="EnsemblMetazoa"/>
        </authorList>
    </citation>
    <scope>IDENTIFICATION</scope>
</reference>
<dbReference type="PANTHER" id="PTHR21599">
    <property type="entry name" value="GLYCERATE KINASE"/>
    <property type="match status" value="1"/>
</dbReference>
<keyword evidence="4" id="KW-0732">Signal</keyword>
<dbReference type="AlphaFoldDB" id="A0A8R2BAJ1"/>
<sequence length="436" mass="49152">MNHHKHFTLLMVMLNGMQIMKISQSQVYRKQKNKKHEVKIMRVLVAMDEFDSILSSYHANRFVEEAIKSQFNEADIVQVPLFNGQREVIDSVLLWQSGTKYSVDHHDAYMRLKSSSYVVTEKDIIVIEAGNVLTSSEDIIKPLETSSFGLGEVILEALNEDSNEILISVGDVASYDGGLGMLQALGAKFFDAEGSFIDVSQGAKQIKYIRTIDLYDLDKRLKDKNIKVITDFESKYYGKNSRIMKEQAINQIAIEDAVSIDNALWYISELFKSQHRILLGKEERGGSGSGLAALFNCLWDAQLVTGGDVVNELTYLDKLIEQADLIVFGEGLKPNQQLLETTSVRIADLCNKYQKVNIAICATDEKFDQYLEKDVTAMYKVFNKDQYLMSDLELGDDSACLPPNIGKNRLMLSLQLILLTKMEIVMKHDVNGSALI</sequence>
<keyword evidence="2" id="KW-0808">Transferase</keyword>
<dbReference type="Gene3D" id="3.90.1510.10">
    <property type="entry name" value="Glycerate kinase, domain 2"/>
    <property type="match status" value="1"/>
</dbReference>
<evidence type="ECO:0008006" key="6">
    <source>
        <dbReference type="Google" id="ProtNLM"/>
    </source>
</evidence>